<feature type="transmembrane region" description="Helical" evidence="1">
    <location>
        <begin position="228"/>
        <end position="248"/>
    </location>
</feature>
<feature type="transmembrane region" description="Helical" evidence="1">
    <location>
        <begin position="177"/>
        <end position="193"/>
    </location>
</feature>
<name>A0ABW8JSY8_9GAMM</name>
<feature type="transmembrane region" description="Helical" evidence="1">
    <location>
        <begin position="254"/>
        <end position="277"/>
    </location>
</feature>
<gene>
    <name evidence="2" type="ORF">ISP17_06225</name>
</gene>
<comment type="caution">
    <text evidence="2">The sequence shown here is derived from an EMBL/GenBank/DDBJ whole genome shotgun (WGS) entry which is preliminary data.</text>
</comment>
<keyword evidence="1" id="KW-0472">Membrane</keyword>
<dbReference type="Proteomes" id="UP001620460">
    <property type="component" value="Unassembled WGS sequence"/>
</dbReference>
<evidence type="ECO:0000256" key="1">
    <source>
        <dbReference type="SAM" id="Phobius"/>
    </source>
</evidence>
<feature type="transmembrane region" description="Helical" evidence="1">
    <location>
        <begin position="136"/>
        <end position="157"/>
    </location>
</feature>
<evidence type="ECO:0000313" key="2">
    <source>
        <dbReference type="EMBL" id="MFK2903549.1"/>
    </source>
</evidence>
<accession>A0ABW8JSY8</accession>
<proteinExistence type="predicted"/>
<keyword evidence="1" id="KW-1133">Transmembrane helix</keyword>
<keyword evidence="1" id="KW-0812">Transmembrane</keyword>
<dbReference type="EMBL" id="JADIKM010000001">
    <property type="protein sequence ID" value="MFK2903549.1"/>
    <property type="molecule type" value="Genomic_DNA"/>
</dbReference>
<organism evidence="2 3">
    <name type="scientific">Dyella ginsengisoli</name>
    <dbReference type="NCBI Taxonomy" id="363848"/>
    <lineage>
        <taxon>Bacteria</taxon>
        <taxon>Pseudomonadati</taxon>
        <taxon>Pseudomonadota</taxon>
        <taxon>Gammaproteobacteria</taxon>
        <taxon>Lysobacterales</taxon>
        <taxon>Rhodanobacteraceae</taxon>
        <taxon>Dyella</taxon>
    </lineage>
</organism>
<keyword evidence="3" id="KW-1185">Reference proteome</keyword>
<evidence type="ECO:0000313" key="3">
    <source>
        <dbReference type="Proteomes" id="UP001620460"/>
    </source>
</evidence>
<feature type="transmembrane region" description="Helical" evidence="1">
    <location>
        <begin position="84"/>
        <end position="103"/>
    </location>
</feature>
<protein>
    <submittedName>
        <fullName evidence="2">Uncharacterized protein</fullName>
    </submittedName>
</protein>
<dbReference type="RefSeq" id="WP_404631093.1">
    <property type="nucleotide sequence ID" value="NZ_JADIKM010000001.1"/>
</dbReference>
<sequence length="305" mass="32137">MARMNSRRVDLGSLVTAPFAAMQWRLLLLWVVVLLLPTAVVSLPLWKSLGGLLDHSVHAAAWAQSFHAMMFGDVIMQLAQNSGWLSGAGLAGLVVTVVLLPLLHGMVVAAGRAGRSLGFGHLLQSGLIEYGRMFRLMLWSVLPYAVMIGLGGMAMSVARKQADVATLESQAQVAQHAALWVLGALFVLAQAVVESSRAAFVADVGLRSATRALGRGVMQVLRRPLSTLLSYVLISAIGLAIALALGMWRVRTPALGAGGFVLALLISQFAVAVTGWMHAARVFALARVAGSLLPARRGGGLPPAL</sequence>
<reference evidence="2 3" key="1">
    <citation type="submission" date="2020-10" db="EMBL/GenBank/DDBJ databases">
        <title>Phylogeny of dyella-like bacteria.</title>
        <authorList>
            <person name="Fu J."/>
        </authorList>
    </citation>
    <scope>NUCLEOTIDE SEQUENCE [LARGE SCALE GENOMIC DNA]</scope>
    <source>
        <strain evidence="2 3">Gsoil3046</strain>
    </source>
</reference>